<reference evidence="2" key="1">
    <citation type="submission" date="2015-05" db="EMBL/GenBank/DDBJ databases">
        <authorList>
            <person name="Wilson R.K."/>
            <person name="Warren W.C."/>
            <person name="Olafson P."/>
        </authorList>
    </citation>
    <scope>NUCLEOTIDE SEQUENCE [LARGE SCALE GENOMIC DNA]</scope>
    <source>
        <strain evidence="2">USDA</strain>
    </source>
</reference>
<sequence length="331" mass="38706">MSKKVSVDGNKFKPNLPLEELLKNFEDTMTVLDPDDEDFEELWQEFSQTVCGCVSKILFDSKSPKKCEMDKASALLKKYREEGLFMNPTFYNQWIYVFRDELLKKPELLDFWKNEVVAKELGPCWARDCDFFDDSEDPEPANFYRHAGCEPAWLKENKKPNAPPLNLMANTCASGIDSSTSTDSGVAASLKKITKENALEDYKHNMVAQKNIDYDDEDAFKKIFQEARDVVWQLLFEESSLTAEKSKMAAALLQEYKKDACFFSPYDYNTWIEKVRDELFKRKYFDFWQIIVKEQLGLCWYKDSDYFDDSDDPKPLEFYKSGDELMKAQKK</sequence>
<dbReference type="KEGG" id="scac:106092751"/>
<dbReference type="EnsemblMetazoa" id="SCAU008316-RA">
    <property type="protein sequence ID" value="SCAU008316-PA"/>
    <property type="gene ID" value="SCAU008316"/>
</dbReference>
<dbReference type="EnsemblMetazoa" id="SCAU007692-RA">
    <property type="protein sequence ID" value="SCAU007692-PA"/>
    <property type="gene ID" value="SCAU007692"/>
</dbReference>
<keyword evidence="2" id="KW-1185">Reference proteome</keyword>
<protein>
    <submittedName>
        <fullName evidence="1">Uncharacterized protein</fullName>
    </submittedName>
</protein>
<evidence type="ECO:0000313" key="2">
    <source>
        <dbReference type="Proteomes" id="UP000095300"/>
    </source>
</evidence>
<dbReference type="VEuPathDB" id="VectorBase:SCAU008316"/>
<dbReference type="SUPFAM" id="SSF101420">
    <property type="entry name" value="C-terminal domain of Ku80"/>
    <property type="match status" value="2"/>
</dbReference>
<dbReference type="Proteomes" id="UP000095300">
    <property type="component" value="Unassembled WGS sequence"/>
</dbReference>
<gene>
    <name evidence="1" type="primary">106094213</name>
</gene>
<dbReference type="AlphaFoldDB" id="A0A1I8PII1"/>
<dbReference type="Gene3D" id="1.25.40.240">
    <property type="entry name" value="Ku, C-terminal domain"/>
    <property type="match status" value="2"/>
</dbReference>
<reference evidence="1" key="2">
    <citation type="submission" date="2020-05" db="UniProtKB">
        <authorList>
            <consortium name="EnsemblMetazoa"/>
        </authorList>
    </citation>
    <scope>IDENTIFICATION</scope>
    <source>
        <strain evidence="1">USDA</strain>
    </source>
</reference>
<organism evidence="1 2">
    <name type="scientific">Stomoxys calcitrans</name>
    <name type="common">Stable fly</name>
    <name type="synonym">Conops calcitrans</name>
    <dbReference type="NCBI Taxonomy" id="35570"/>
    <lineage>
        <taxon>Eukaryota</taxon>
        <taxon>Metazoa</taxon>
        <taxon>Ecdysozoa</taxon>
        <taxon>Arthropoda</taxon>
        <taxon>Hexapoda</taxon>
        <taxon>Insecta</taxon>
        <taxon>Pterygota</taxon>
        <taxon>Neoptera</taxon>
        <taxon>Endopterygota</taxon>
        <taxon>Diptera</taxon>
        <taxon>Brachycera</taxon>
        <taxon>Muscomorpha</taxon>
        <taxon>Muscoidea</taxon>
        <taxon>Muscidae</taxon>
        <taxon>Stomoxys</taxon>
    </lineage>
</organism>
<dbReference type="OrthoDB" id="7917706at2759"/>
<proteinExistence type="predicted"/>
<evidence type="ECO:0000313" key="1">
    <source>
        <dbReference type="EnsemblMetazoa" id="SCAU007692-PA"/>
    </source>
</evidence>
<dbReference type="InterPro" id="IPR036494">
    <property type="entry name" value="Ku_C_sf"/>
</dbReference>
<accession>A0A1I8PII1</accession>
<dbReference type="VEuPathDB" id="VectorBase:SCAU007692"/>
<name>A0A1I8PII1_STOCA</name>